<dbReference type="InterPro" id="IPR014729">
    <property type="entry name" value="Rossmann-like_a/b/a_fold"/>
</dbReference>
<dbReference type="FunFam" id="3.90.1490.10:FF:000001">
    <property type="entry name" value="Diphthine--ammonia ligase"/>
    <property type="match status" value="1"/>
</dbReference>
<dbReference type="Gene3D" id="3.90.1490.10">
    <property type="entry name" value="putative n-type atp pyrophosphatase, domain 2"/>
    <property type="match status" value="1"/>
</dbReference>
<dbReference type="Gene3D" id="3.40.50.620">
    <property type="entry name" value="HUPs"/>
    <property type="match status" value="1"/>
</dbReference>
<feature type="transmembrane region" description="Helical" evidence="13">
    <location>
        <begin position="362"/>
        <end position="383"/>
    </location>
</feature>
<evidence type="ECO:0000256" key="2">
    <source>
        <dbReference type="ARBA" id="ARBA00008496"/>
    </source>
</evidence>
<evidence type="ECO:0000256" key="13">
    <source>
        <dbReference type="SAM" id="Phobius"/>
    </source>
</evidence>
<keyword evidence="7" id="KW-0067">ATP-binding</keyword>
<dbReference type="GO" id="GO:0005524">
    <property type="term" value="F:ATP binding"/>
    <property type="evidence" value="ECO:0007669"/>
    <property type="project" value="UniProtKB-KW"/>
</dbReference>
<evidence type="ECO:0000256" key="3">
    <source>
        <dbReference type="ARBA" id="ARBA00012089"/>
    </source>
</evidence>
<evidence type="ECO:0000259" key="15">
    <source>
        <dbReference type="Pfam" id="PF23346"/>
    </source>
</evidence>
<keyword evidence="5" id="KW-0436">Ligase</keyword>
<keyword evidence="13" id="KW-1133">Transmembrane helix</keyword>
<dbReference type="NCBIfam" id="TIGR00290">
    <property type="entry name" value="MJ0570_dom"/>
    <property type="match status" value="1"/>
</dbReference>
<keyword evidence="13" id="KW-0472">Membrane</keyword>
<dbReference type="WBParaSite" id="MBELARI_LOCUS17236">
    <property type="protein sequence ID" value="MBELARI_LOCUS17236"/>
    <property type="gene ID" value="MBELARI_LOCUS17236"/>
</dbReference>
<evidence type="ECO:0000256" key="6">
    <source>
        <dbReference type="ARBA" id="ARBA00022741"/>
    </source>
</evidence>
<evidence type="ECO:0000256" key="7">
    <source>
        <dbReference type="ARBA" id="ARBA00022840"/>
    </source>
</evidence>
<feature type="domain" description="Diphthamide synthase" evidence="14">
    <location>
        <begin position="21"/>
        <end position="238"/>
    </location>
</feature>
<accession>A0AAF3ET66</accession>
<keyword evidence="16" id="KW-1185">Reference proteome</keyword>
<dbReference type="InterPro" id="IPR055514">
    <property type="entry name" value="DUF7087"/>
</dbReference>
<dbReference type="SUPFAM" id="SSF52402">
    <property type="entry name" value="Adenine nucleotide alpha hydrolases-like"/>
    <property type="match status" value="1"/>
</dbReference>
<feature type="transmembrane region" description="Helical" evidence="13">
    <location>
        <begin position="329"/>
        <end position="350"/>
    </location>
</feature>
<keyword evidence="13" id="KW-0812">Transmembrane</keyword>
<dbReference type="CDD" id="cd01994">
    <property type="entry name" value="AANH_PF0828-like"/>
    <property type="match status" value="1"/>
</dbReference>
<dbReference type="AlphaFoldDB" id="A0AAF3ET66"/>
<evidence type="ECO:0000256" key="4">
    <source>
        <dbReference type="ARBA" id="ARBA00018426"/>
    </source>
</evidence>
<dbReference type="GO" id="GO:0017178">
    <property type="term" value="F:diphthine-ammonia ligase activity"/>
    <property type="evidence" value="ECO:0007669"/>
    <property type="project" value="UniProtKB-EC"/>
</dbReference>
<evidence type="ECO:0000256" key="10">
    <source>
        <dbReference type="ARBA" id="ARBA00031552"/>
    </source>
</evidence>
<evidence type="ECO:0000256" key="8">
    <source>
        <dbReference type="ARBA" id="ARBA00029814"/>
    </source>
</evidence>
<name>A0AAF3ET66_9BILA</name>
<feature type="transmembrane region" description="Helical" evidence="13">
    <location>
        <begin position="288"/>
        <end position="308"/>
    </location>
</feature>
<evidence type="ECO:0000313" key="17">
    <source>
        <dbReference type="WBParaSite" id="MBELARI_LOCUS17236"/>
    </source>
</evidence>
<evidence type="ECO:0000256" key="12">
    <source>
        <dbReference type="ARBA" id="ARBA00048108"/>
    </source>
</evidence>
<dbReference type="InterPro" id="IPR030662">
    <property type="entry name" value="DPH6/MJ0570"/>
</dbReference>
<comment type="pathway">
    <text evidence="1">Protein modification; peptidyl-diphthamide biosynthesis.</text>
</comment>
<dbReference type="Proteomes" id="UP000887575">
    <property type="component" value="Unassembled WGS sequence"/>
</dbReference>
<evidence type="ECO:0000256" key="9">
    <source>
        <dbReference type="ARBA" id="ARBA00031202"/>
    </source>
</evidence>
<reference evidence="17" key="1">
    <citation type="submission" date="2024-02" db="UniProtKB">
        <authorList>
            <consortium name="WormBaseParasite"/>
        </authorList>
    </citation>
    <scope>IDENTIFICATION</scope>
</reference>
<comment type="similarity">
    <text evidence="2">Belongs to the Diphthine--ammonia ligase family.</text>
</comment>
<dbReference type="Pfam" id="PF01902">
    <property type="entry name" value="Diphthami_syn_2"/>
    <property type="match status" value="1"/>
</dbReference>
<dbReference type="PANTHER" id="PTHR12196:SF2">
    <property type="entry name" value="DIPHTHINE--AMMONIA LIGASE"/>
    <property type="match status" value="1"/>
</dbReference>
<dbReference type="FunFam" id="3.40.50.620:FF:000145">
    <property type="entry name" value="ATP-binding domain containing protein"/>
    <property type="match status" value="1"/>
</dbReference>
<organism evidence="16 17">
    <name type="scientific">Mesorhabditis belari</name>
    <dbReference type="NCBI Taxonomy" id="2138241"/>
    <lineage>
        <taxon>Eukaryota</taxon>
        <taxon>Metazoa</taxon>
        <taxon>Ecdysozoa</taxon>
        <taxon>Nematoda</taxon>
        <taxon>Chromadorea</taxon>
        <taxon>Rhabditida</taxon>
        <taxon>Rhabditina</taxon>
        <taxon>Rhabditomorpha</taxon>
        <taxon>Rhabditoidea</taxon>
        <taxon>Rhabditidae</taxon>
        <taxon>Mesorhabditinae</taxon>
        <taxon>Mesorhabditis</taxon>
    </lineage>
</organism>
<comment type="catalytic activity">
    <reaction evidence="12">
        <text>diphthine-[translation elongation factor 2] + NH4(+) + ATP = diphthamide-[translation elongation factor 2] + AMP + diphosphate + H(+)</text>
        <dbReference type="Rhea" id="RHEA:19753"/>
        <dbReference type="Rhea" id="RHEA-COMP:10172"/>
        <dbReference type="Rhea" id="RHEA-COMP:10174"/>
        <dbReference type="ChEBI" id="CHEBI:15378"/>
        <dbReference type="ChEBI" id="CHEBI:16692"/>
        <dbReference type="ChEBI" id="CHEBI:28938"/>
        <dbReference type="ChEBI" id="CHEBI:30616"/>
        <dbReference type="ChEBI" id="CHEBI:33019"/>
        <dbReference type="ChEBI" id="CHEBI:82696"/>
        <dbReference type="ChEBI" id="CHEBI:456215"/>
        <dbReference type="EC" id="6.3.1.14"/>
    </reaction>
</comment>
<protein>
    <recommendedName>
        <fullName evidence="4">Diphthine--ammonia ligase</fullName>
        <ecNumber evidence="3">6.3.1.14</ecNumber>
    </recommendedName>
    <alternativeName>
        <fullName evidence="9">ATP-binding domain-containing protein 4</fullName>
    </alternativeName>
    <alternativeName>
        <fullName evidence="8">Diphthamide synthase</fullName>
    </alternativeName>
    <alternativeName>
        <fullName evidence="10">Diphthamide synthetase</fullName>
    </alternativeName>
    <alternativeName>
        <fullName evidence="11">Protein DPH6 homolog</fullName>
    </alternativeName>
</protein>
<feature type="transmembrane region" description="Helical" evidence="13">
    <location>
        <begin position="265"/>
        <end position="282"/>
    </location>
</feature>
<dbReference type="GO" id="GO:0017183">
    <property type="term" value="P:protein histidyl modification to diphthamide"/>
    <property type="evidence" value="ECO:0007669"/>
    <property type="project" value="TreeGrafter"/>
</dbReference>
<feature type="domain" description="DUF7087" evidence="15">
    <location>
        <begin position="253"/>
        <end position="386"/>
    </location>
</feature>
<evidence type="ECO:0000256" key="1">
    <source>
        <dbReference type="ARBA" id="ARBA00005156"/>
    </source>
</evidence>
<dbReference type="PANTHER" id="PTHR12196">
    <property type="entry name" value="DOMAIN OF UNKNOWN FUNCTION 71 DUF71 -CONTAINING PROTEIN"/>
    <property type="match status" value="1"/>
</dbReference>
<dbReference type="EC" id="6.3.1.14" evidence="3"/>
<evidence type="ECO:0000256" key="11">
    <source>
        <dbReference type="ARBA" id="ARBA00032849"/>
    </source>
</evidence>
<dbReference type="Pfam" id="PF23346">
    <property type="entry name" value="DUF7087"/>
    <property type="match status" value="1"/>
</dbReference>
<sequence>MRIKRQNDYYKGFVGVKIVKMDVVGLVSGGKDSCYNLMCAVQQGHRIVALANLHPPEAVDELDSWMYQSVATSAVKLYSEAMGIPLYTHEITGRPLNTEFSYVETNLYQLLKRVTSAHPTIKGVCAGAILSEYQKGRVENVAARLALTPLAFLWKRDQHELLSEMITNAVEAILVKVAAAGLKPKHLGLTIKEMYDELERLNKEFGVHMCGEGGEYETFVLDCPLFRKRIVIDEREVIVSQEDRLAPMDSTPSYDFPRVVGSARIVQIAALIIQILCLYASASDIGGGTIIHIALIGFNLAHVARRWYNNIDGRYDLRQLISSNLNNTLRTQYAIALLTGVLLGLIEYFIAPSIPSSLFRLFFWLSLYVQLLGAIGVLGFEAFEVFRAKVAQQ</sequence>
<evidence type="ECO:0000313" key="16">
    <source>
        <dbReference type="Proteomes" id="UP000887575"/>
    </source>
</evidence>
<evidence type="ECO:0000259" key="14">
    <source>
        <dbReference type="Pfam" id="PF01902"/>
    </source>
</evidence>
<evidence type="ECO:0000256" key="5">
    <source>
        <dbReference type="ARBA" id="ARBA00022598"/>
    </source>
</evidence>
<keyword evidence="6" id="KW-0547">Nucleotide-binding</keyword>
<dbReference type="InterPro" id="IPR002761">
    <property type="entry name" value="Diphthami_syn_dom"/>
</dbReference>
<proteinExistence type="inferred from homology"/>